<dbReference type="RefSeq" id="WP_229954458.1">
    <property type="nucleotide sequence ID" value="NZ_BAAAEM010000005.1"/>
</dbReference>
<comment type="caution">
    <text evidence="2">The sequence shown here is derived from an EMBL/GenBank/DDBJ whole genome shotgun (WGS) entry which is preliminary data.</text>
</comment>
<gene>
    <name evidence="2" type="ORF">GCM10009096_34400</name>
</gene>
<dbReference type="EMBL" id="BAAAEM010000005">
    <property type="protein sequence ID" value="GAA0488557.1"/>
    <property type="molecule type" value="Genomic_DNA"/>
</dbReference>
<accession>A0ABP3KWN4</accession>
<evidence type="ECO:0000259" key="1">
    <source>
        <dbReference type="PROSITE" id="PS51186"/>
    </source>
</evidence>
<evidence type="ECO:0000313" key="2">
    <source>
        <dbReference type="EMBL" id="GAA0488557.1"/>
    </source>
</evidence>
<dbReference type="PROSITE" id="PS51186">
    <property type="entry name" value="GNAT"/>
    <property type="match status" value="1"/>
</dbReference>
<evidence type="ECO:0000313" key="3">
    <source>
        <dbReference type="Proteomes" id="UP001500713"/>
    </source>
</evidence>
<dbReference type="InterPro" id="IPR000182">
    <property type="entry name" value="GNAT_dom"/>
</dbReference>
<dbReference type="Proteomes" id="UP001500713">
    <property type="component" value="Unassembled WGS sequence"/>
</dbReference>
<name>A0ABP3KWN4_9SPHN</name>
<protein>
    <recommendedName>
        <fullName evidence="1">N-acetyltransferase domain-containing protein</fullName>
    </recommendedName>
</protein>
<organism evidence="2 3">
    <name type="scientific">Parasphingorhabdus litoris</name>
    <dbReference type="NCBI Taxonomy" id="394733"/>
    <lineage>
        <taxon>Bacteria</taxon>
        <taxon>Pseudomonadati</taxon>
        <taxon>Pseudomonadota</taxon>
        <taxon>Alphaproteobacteria</taxon>
        <taxon>Sphingomonadales</taxon>
        <taxon>Sphingomonadaceae</taxon>
        <taxon>Parasphingorhabdus</taxon>
    </lineage>
</organism>
<dbReference type="Gene3D" id="3.40.630.30">
    <property type="match status" value="1"/>
</dbReference>
<proteinExistence type="predicted"/>
<dbReference type="CDD" id="cd04301">
    <property type="entry name" value="NAT_SF"/>
    <property type="match status" value="1"/>
</dbReference>
<feature type="domain" description="N-acetyltransferase" evidence="1">
    <location>
        <begin position="21"/>
        <end position="177"/>
    </location>
</feature>
<dbReference type="InterPro" id="IPR016181">
    <property type="entry name" value="Acyl_CoA_acyltransferase"/>
</dbReference>
<reference evidence="3" key="1">
    <citation type="journal article" date="2019" name="Int. J. Syst. Evol. Microbiol.">
        <title>The Global Catalogue of Microorganisms (GCM) 10K type strain sequencing project: providing services to taxonomists for standard genome sequencing and annotation.</title>
        <authorList>
            <consortium name="The Broad Institute Genomics Platform"/>
            <consortium name="The Broad Institute Genome Sequencing Center for Infectious Disease"/>
            <person name="Wu L."/>
            <person name="Ma J."/>
        </authorList>
    </citation>
    <scope>NUCLEOTIDE SEQUENCE [LARGE SCALE GENOMIC DNA]</scope>
    <source>
        <strain evidence="3">JCM 14162</strain>
    </source>
</reference>
<keyword evidence="3" id="KW-1185">Reference proteome</keyword>
<dbReference type="SUPFAM" id="SSF55729">
    <property type="entry name" value="Acyl-CoA N-acyltransferases (Nat)"/>
    <property type="match status" value="1"/>
</dbReference>
<sequence length="193" mass="21099">MPLHAHDPITNISNIGTNKLTTIIPLAEIDPALVEDLLDAAFGKQRSERTAYKVREGMEMLEGLSVAAVNMAESELLGTLQCWPVALTDDAGKMHPMIMVGPVAVHPECQGEGIGQALMTGLLKELQQDESLPLVMIGDPAYYDRFFDFSPERTGGWSLPGPWEPERLLVRASKDAILPEKGKLGPWARPTNN</sequence>
<dbReference type="Pfam" id="PF13527">
    <property type="entry name" value="Acetyltransf_9"/>
    <property type="match status" value="1"/>
</dbReference>